<feature type="binding site" evidence="16">
    <location>
        <position position="132"/>
    </location>
    <ligand>
        <name>ATP</name>
        <dbReference type="ChEBI" id="CHEBI:30616"/>
    </ligand>
</feature>
<feature type="binding site" evidence="16">
    <location>
        <begin position="6"/>
        <end position="13"/>
    </location>
    <ligand>
        <name>ATP</name>
        <dbReference type="ChEBI" id="CHEBI:30616"/>
    </ligand>
</feature>
<dbReference type="PANTHER" id="PTHR34265">
    <property type="entry name" value="TYPE III PANTOTHENATE KINASE"/>
    <property type="match status" value="1"/>
</dbReference>
<accession>A0ABV9FH88</accession>
<evidence type="ECO:0000256" key="13">
    <source>
        <dbReference type="ARBA" id="ARBA00022993"/>
    </source>
</evidence>
<gene>
    <name evidence="16" type="primary">coaX</name>
    <name evidence="17" type="ORF">ACFO3S_20305</name>
</gene>
<dbReference type="CDD" id="cd24015">
    <property type="entry name" value="ASKHA_NBD_PanK-III"/>
    <property type="match status" value="1"/>
</dbReference>
<evidence type="ECO:0000256" key="6">
    <source>
        <dbReference type="ARBA" id="ARBA00012102"/>
    </source>
</evidence>
<comment type="caution">
    <text evidence="17">The sequence shown here is derived from an EMBL/GenBank/DDBJ whole genome shotgun (WGS) entry which is preliminary data.</text>
</comment>
<evidence type="ECO:0000256" key="12">
    <source>
        <dbReference type="ARBA" id="ARBA00022958"/>
    </source>
</evidence>
<feature type="binding site" evidence="16">
    <location>
        <position position="184"/>
    </location>
    <ligand>
        <name>substrate</name>
    </ligand>
</feature>
<evidence type="ECO:0000256" key="7">
    <source>
        <dbReference type="ARBA" id="ARBA00022490"/>
    </source>
</evidence>
<keyword evidence="16" id="KW-0479">Metal-binding</keyword>
<evidence type="ECO:0000256" key="14">
    <source>
        <dbReference type="ARBA" id="ARBA00038036"/>
    </source>
</evidence>
<name>A0ABV9FH88_9BACL</name>
<sequence length="256" mass="27760">MILVVDVGNTNIVLGLYRDRELTRHWRLSTNRSATVDEYGVLIHNLFQMAGVRAEQIEGVILSCVVPPLMNTLERLFEAYVGKQALVVGPGIKTGLNIRYENPREVGADRIVNAVAGIEQYGTPLVVVDFGTATTFDYIDATGAYLGGAIVPGIGISAEALYQRAAKLPRIELSKPKTVIGRNTVAAMQSGIIYGYAGQVDGIVKRICQEFGVQPRIIATGGLAELIAEESETIETVDPLLTLVGLRIVYERNRSS</sequence>
<comment type="catalytic activity">
    <reaction evidence="1 16">
        <text>(R)-pantothenate + ATP = (R)-4'-phosphopantothenate + ADP + H(+)</text>
        <dbReference type="Rhea" id="RHEA:16373"/>
        <dbReference type="ChEBI" id="CHEBI:10986"/>
        <dbReference type="ChEBI" id="CHEBI:15378"/>
        <dbReference type="ChEBI" id="CHEBI:29032"/>
        <dbReference type="ChEBI" id="CHEBI:30616"/>
        <dbReference type="ChEBI" id="CHEBI:456216"/>
        <dbReference type="EC" id="2.7.1.33"/>
    </reaction>
</comment>
<evidence type="ECO:0000313" key="17">
    <source>
        <dbReference type="EMBL" id="MFC4600598.1"/>
    </source>
</evidence>
<keyword evidence="18" id="KW-1185">Reference proteome</keyword>
<keyword evidence="7 16" id="KW-0963">Cytoplasm</keyword>
<evidence type="ECO:0000256" key="5">
    <source>
        <dbReference type="ARBA" id="ARBA00011738"/>
    </source>
</evidence>
<dbReference type="Pfam" id="PF03309">
    <property type="entry name" value="Pan_kinase"/>
    <property type="match status" value="1"/>
</dbReference>
<comment type="subcellular location">
    <subcellularLocation>
        <location evidence="3 16">Cytoplasm</location>
    </subcellularLocation>
</comment>
<comment type="function">
    <text evidence="16">Catalyzes the phosphorylation of pantothenate (Pan), the first step in CoA biosynthesis.</text>
</comment>
<evidence type="ECO:0000256" key="2">
    <source>
        <dbReference type="ARBA" id="ARBA00001958"/>
    </source>
</evidence>
<evidence type="ECO:0000256" key="3">
    <source>
        <dbReference type="ARBA" id="ARBA00004496"/>
    </source>
</evidence>
<dbReference type="SUPFAM" id="SSF53067">
    <property type="entry name" value="Actin-like ATPase domain"/>
    <property type="match status" value="2"/>
</dbReference>
<keyword evidence="10 16" id="KW-0418">Kinase</keyword>
<dbReference type="RefSeq" id="WP_378099817.1">
    <property type="nucleotide sequence ID" value="NZ_JBHSEP010000017.1"/>
</dbReference>
<keyword evidence="11 16" id="KW-0067">ATP-binding</keyword>
<keyword evidence="8 16" id="KW-0808">Transferase</keyword>
<evidence type="ECO:0000256" key="11">
    <source>
        <dbReference type="ARBA" id="ARBA00022840"/>
    </source>
</evidence>
<comment type="similarity">
    <text evidence="14 16">Belongs to the type III pantothenate kinase family.</text>
</comment>
<evidence type="ECO:0000256" key="1">
    <source>
        <dbReference type="ARBA" id="ARBA00001206"/>
    </source>
</evidence>
<comment type="subunit">
    <text evidence="5 16">Homodimer.</text>
</comment>
<dbReference type="NCBIfam" id="NF009847">
    <property type="entry name" value="PRK13318.1-5"/>
    <property type="match status" value="1"/>
</dbReference>
<keyword evidence="12 16" id="KW-0630">Potassium</keyword>
<organism evidence="17 18">
    <name type="scientific">Cohnella hongkongensis</name>
    <dbReference type="NCBI Taxonomy" id="178337"/>
    <lineage>
        <taxon>Bacteria</taxon>
        <taxon>Bacillati</taxon>
        <taxon>Bacillota</taxon>
        <taxon>Bacilli</taxon>
        <taxon>Bacillales</taxon>
        <taxon>Paenibacillaceae</taxon>
        <taxon>Cohnella</taxon>
    </lineage>
</organism>
<comment type="pathway">
    <text evidence="4 16">Cofactor biosynthesis; coenzyme A biosynthesis; CoA from (R)-pantothenate: step 1/5.</text>
</comment>
<feature type="binding site" evidence="16">
    <location>
        <position position="129"/>
    </location>
    <ligand>
        <name>K(+)</name>
        <dbReference type="ChEBI" id="CHEBI:29103"/>
    </ligand>
</feature>
<evidence type="ECO:0000256" key="8">
    <source>
        <dbReference type="ARBA" id="ARBA00022679"/>
    </source>
</evidence>
<evidence type="ECO:0000313" key="18">
    <source>
        <dbReference type="Proteomes" id="UP001596028"/>
    </source>
</evidence>
<dbReference type="HAMAP" id="MF_01274">
    <property type="entry name" value="Pantothen_kinase_3"/>
    <property type="match status" value="1"/>
</dbReference>
<dbReference type="InterPro" id="IPR004619">
    <property type="entry name" value="Type_III_PanK"/>
</dbReference>
<comment type="cofactor">
    <cofactor evidence="2">
        <name>K(+)</name>
        <dbReference type="ChEBI" id="CHEBI:29103"/>
    </cofactor>
</comment>
<evidence type="ECO:0000256" key="9">
    <source>
        <dbReference type="ARBA" id="ARBA00022741"/>
    </source>
</evidence>
<evidence type="ECO:0000256" key="4">
    <source>
        <dbReference type="ARBA" id="ARBA00005225"/>
    </source>
</evidence>
<feature type="binding site" evidence="16">
    <location>
        <position position="100"/>
    </location>
    <ligand>
        <name>substrate</name>
    </ligand>
</feature>
<dbReference type="EMBL" id="JBHSEP010000017">
    <property type="protein sequence ID" value="MFC4600598.1"/>
    <property type="molecule type" value="Genomic_DNA"/>
</dbReference>
<dbReference type="NCBIfam" id="NF009855">
    <property type="entry name" value="PRK13321.1"/>
    <property type="match status" value="1"/>
</dbReference>
<evidence type="ECO:0000256" key="10">
    <source>
        <dbReference type="ARBA" id="ARBA00022777"/>
    </source>
</evidence>
<feature type="active site" description="Proton acceptor" evidence="16">
    <location>
        <position position="109"/>
    </location>
</feature>
<keyword evidence="9 16" id="KW-0547">Nucleotide-binding</keyword>
<keyword evidence="13 16" id="KW-0173">Coenzyme A biosynthesis</keyword>
<dbReference type="NCBIfam" id="NF009848">
    <property type="entry name" value="PRK13318.1-6"/>
    <property type="match status" value="1"/>
</dbReference>
<dbReference type="NCBIfam" id="TIGR00671">
    <property type="entry name" value="baf"/>
    <property type="match status" value="1"/>
</dbReference>
<reference evidence="18" key="1">
    <citation type="journal article" date="2019" name="Int. J. Syst. Evol. Microbiol.">
        <title>The Global Catalogue of Microorganisms (GCM) 10K type strain sequencing project: providing services to taxonomists for standard genome sequencing and annotation.</title>
        <authorList>
            <consortium name="The Broad Institute Genomics Platform"/>
            <consortium name="The Broad Institute Genome Sequencing Center for Infectious Disease"/>
            <person name="Wu L."/>
            <person name="Ma J."/>
        </authorList>
    </citation>
    <scope>NUCLEOTIDE SEQUENCE [LARGE SCALE GENOMIC DNA]</scope>
    <source>
        <strain evidence="18">CCUG 49571</strain>
    </source>
</reference>
<proteinExistence type="inferred from homology"/>
<dbReference type="EC" id="2.7.1.33" evidence="6 16"/>
<dbReference type="Proteomes" id="UP001596028">
    <property type="component" value="Unassembled WGS sequence"/>
</dbReference>
<evidence type="ECO:0000256" key="15">
    <source>
        <dbReference type="ARBA" id="ARBA00040883"/>
    </source>
</evidence>
<dbReference type="GO" id="GO:0004594">
    <property type="term" value="F:pantothenate kinase activity"/>
    <property type="evidence" value="ECO:0007669"/>
    <property type="project" value="UniProtKB-EC"/>
</dbReference>
<protein>
    <recommendedName>
        <fullName evidence="15 16">Type III pantothenate kinase</fullName>
        <ecNumber evidence="6 16">2.7.1.33</ecNumber>
    </recommendedName>
    <alternativeName>
        <fullName evidence="16">PanK-III</fullName>
    </alternativeName>
    <alternativeName>
        <fullName evidence="16">Pantothenic acid kinase</fullName>
    </alternativeName>
</protein>
<evidence type="ECO:0000256" key="16">
    <source>
        <dbReference type="HAMAP-Rule" id="MF_01274"/>
    </source>
</evidence>
<feature type="binding site" evidence="16">
    <location>
        <begin position="107"/>
        <end position="110"/>
    </location>
    <ligand>
        <name>substrate</name>
    </ligand>
</feature>
<dbReference type="Gene3D" id="3.30.420.40">
    <property type="match status" value="2"/>
</dbReference>
<dbReference type="PANTHER" id="PTHR34265:SF1">
    <property type="entry name" value="TYPE III PANTOTHENATE KINASE"/>
    <property type="match status" value="1"/>
</dbReference>
<dbReference type="InterPro" id="IPR043129">
    <property type="entry name" value="ATPase_NBD"/>
</dbReference>
<comment type="cofactor">
    <cofactor evidence="16">
        <name>NH4(+)</name>
        <dbReference type="ChEBI" id="CHEBI:28938"/>
    </cofactor>
    <cofactor evidence="16">
        <name>K(+)</name>
        <dbReference type="ChEBI" id="CHEBI:29103"/>
    </cofactor>
    <text evidence="16">A monovalent cation. Ammonium or potassium.</text>
</comment>